<proteinExistence type="predicted"/>
<gene>
    <name evidence="2" type="ORF">GXW76_14865</name>
</gene>
<dbReference type="RefSeq" id="WP_211862880.1">
    <property type="nucleotide sequence ID" value="NZ_JAAEDM010000041.1"/>
</dbReference>
<sequence>MNRRMLVLSLAALPLLPVTVRASNTRGPHGGHRTDIAGGHGELVAEGGELRLYLSDNAYRARSAEGASAQAVVLAAGKQTTVALAPAGAEMLRGQGDFTAAPGMRVVVSLTLPGQRPAQARFTPMDQN</sequence>
<reference evidence="2" key="1">
    <citation type="submission" date="2020-01" db="EMBL/GenBank/DDBJ databases">
        <authorList>
            <person name="Rat A."/>
        </authorList>
    </citation>
    <scope>NUCLEOTIDE SEQUENCE</scope>
    <source>
        <strain evidence="2">LMG 31231</strain>
    </source>
</reference>
<evidence type="ECO:0000313" key="3">
    <source>
        <dbReference type="Proteomes" id="UP001138751"/>
    </source>
</evidence>
<comment type="caution">
    <text evidence="2">The sequence shown here is derived from an EMBL/GenBank/DDBJ whole genome shotgun (WGS) entry which is preliminary data.</text>
</comment>
<accession>A0A9X9WZ82</accession>
<organism evidence="2 3">
    <name type="scientific">Neoroseomonas soli</name>
    <dbReference type="NCBI Taxonomy" id="1081025"/>
    <lineage>
        <taxon>Bacteria</taxon>
        <taxon>Pseudomonadati</taxon>
        <taxon>Pseudomonadota</taxon>
        <taxon>Alphaproteobacteria</taxon>
        <taxon>Acetobacterales</taxon>
        <taxon>Acetobacteraceae</taxon>
        <taxon>Neoroseomonas</taxon>
    </lineage>
</organism>
<feature type="chain" id="PRO_5040840518" description="Copper chaperone PCu(A)C" evidence="1">
    <location>
        <begin position="23"/>
        <end position="128"/>
    </location>
</feature>
<evidence type="ECO:0000256" key="1">
    <source>
        <dbReference type="SAM" id="SignalP"/>
    </source>
</evidence>
<feature type="signal peptide" evidence="1">
    <location>
        <begin position="1"/>
        <end position="22"/>
    </location>
</feature>
<keyword evidence="3" id="KW-1185">Reference proteome</keyword>
<keyword evidence="1" id="KW-0732">Signal</keyword>
<protein>
    <recommendedName>
        <fullName evidence="4">Copper chaperone PCu(A)C</fullName>
    </recommendedName>
</protein>
<name>A0A9X9WZ82_9PROT</name>
<dbReference type="Proteomes" id="UP001138751">
    <property type="component" value="Unassembled WGS sequence"/>
</dbReference>
<dbReference type="AlphaFoldDB" id="A0A9X9WZ82"/>
<evidence type="ECO:0000313" key="2">
    <source>
        <dbReference type="EMBL" id="MBR0672461.1"/>
    </source>
</evidence>
<dbReference type="EMBL" id="JAAEDM010000041">
    <property type="protein sequence ID" value="MBR0672461.1"/>
    <property type="molecule type" value="Genomic_DNA"/>
</dbReference>
<reference evidence="2" key="2">
    <citation type="journal article" date="2021" name="Syst. Appl. Microbiol.">
        <title>Roseomonas hellenica sp. nov., isolated from roots of wild-growing Alkanna tinctoria.</title>
        <authorList>
            <person name="Rat A."/>
            <person name="Naranjo H.D."/>
            <person name="Lebbe L."/>
            <person name="Cnockaert M."/>
            <person name="Krigas N."/>
            <person name="Grigoriadou K."/>
            <person name="Maloupa E."/>
            <person name="Willems A."/>
        </authorList>
    </citation>
    <scope>NUCLEOTIDE SEQUENCE</scope>
    <source>
        <strain evidence="2">LMG 31231</strain>
    </source>
</reference>
<evidence type="ECO:0008006" key="4">
    <source>
        <dbReference type="Google" id="ProtNLM"/>
    </source>
</evidence>